<dbReference type="Pfam" id="PF00561">
    <property type="entry name" value="Abhydrolase_1"/>
    <property type="match status" value="1"/>
</dbReference>
<feature type="domain" description="AB hydrolase-1" evidence="2">
    <location>
        <begin position="201"/>
        <end position="303"/>
    </location>
</feature>
<dbReference type="OrthoDB" id="446723at2759"/>
<accession>A0A086JGK1</accession>
<dbReference type="PANTHER" id="PTHR12277:SF81">
    <property type="entry name" value="PROTEIN ABHD13"/>
    <property type="match status" value="1"/>
</dbReference>
<dbReference type="InterPro" id="IPR029058">
    <property type="entry name" value="AB_hydrolase_fold"/>
</dbReference>
<name>A0A086JGK1_TOXGO</name>
<dbReference type="Gene3D" id="3.40.50.1820">
    <property type="entry name" value="alpha/beta hydrolase"/>
    <property type="match status" value="1"/>
</dbReference>
<evidence type="ECO:0000256" key="1">
    <source>
        <dbReference type="SAM" id="MobiDB-lite"/>
    </source>
</evidence>
<dbReference type="SUPFAM" id="SSF53474">
    <property type="entry name" value="alpha/beta-Hydrolases"/>
    <property type="match status" value="1"/>
</dbReference>
<feature type="compositionally biased region" description="Low complexity" evidence="1">
    <location>
        <begin position="142"/>
        <end position="153"/>
    </location>
</feature>
<dbReference type="InterPro" id="IPR000073">
    <property type="entry name" value="AB_hydrolase_1"/>
</dbReference>
<protein>
    <submittedName>
        <fullName evidence="3">Alpha/beta hydrolase family protein</fullName>
    </submittedName>
</protein>
<evidence type="ECO:0000313" key="3">
    <source>
        <dbReference type="EMBL" id="KFG31269.1"/>
    </source>
</evidence>
<evidence type="ECO:0000259" key="2">
    <source>
        <dbReference type="Pfam" id="PF00561"/>
    </source>
</evidence>
<reference evidence="3 4" key="1">
    <citation type="submission" date="2014-03" db="EMBL/GenBank/DDBJ databases">
        <authorList>
            <person name="Sibley D."/>
            <person name="Venepally P."/>
            <person name="Karamycheva S."/>
            <person name="Hadjithomas M."/>
            <person name="Khan A."/>
            <person name="Brunk B."/>
            <person name="Roos D."/>
            <person name="Caler E."/>
            <person name="Lorenzi H."/>
        </authorList>
    </citation>
    <scope>NUCLEOTIDE SEQUENCE [LARGE SCALE GENOMIC DNA]</scope>
    <source>
        <strain evidence="4">p89</strain>
    </source>
</reference>
<feature type="compositionally biased region" description="Polar residues" evidence="1">
    <location>
        <begin position="69"/>
        <end position="105"/>
    </location>
</feature>
<dbReference type="GO" id="GO:0016787">
    <property type="term" value="F:hydrolase activity"/>
    <property type="evidence" value="ECO:0007669"/>
    <property type="project" value="UniProtKB-KW"/>
</dbReference>
<feature type="region of interest" description="Disordered" evidence="1">
    <location>
        <begin position="142"/>
        <end position="184"/>
    </location>
</feature>
<keyword evidence="3" id="KW-0378">Hydrolase</keyword>
<dbReference type="AlphaFoldDB" id="A0A086JGK1"/>
<dbReference type="VEuPathDB" id="ToxoDB:TGP89_223510"/>
<dbReference type="EMBL" id="AEYI02001973">
    <property type="protein sequence ID" value="KFG31269.1"/>
    <property type="molecule type" value="Genomic_DNA"/>
</dbReference>
<dbReference type="Proteomes" id="UP000028828">
    <property type="component" value="Unassembled WGS sequence"/>
</dbReference>
<organism evidence="3 4">
    <name type="scientific">Toxoplasma gondii p89</name>
    <dbReference type="NCBI Taxonomy" id="943119"/>
    <lineage>
        <taxon>Eukaryota</taxon>
        <taxon>Sar</taxon>
        <taxon>Alveolata</taxon>
        <taxon>Apicomplexa</taxon>
        <taxon>Conoidasida</taxon>
        <taxon>Coccidia</taxon>
        <taxon>Eucoccidiorida</taxon>
        <taxon>Eimeriorina</taxon>
        <taxon>Sarcocystidae</taxon>
        <taxon>Toxoplasma</taxon>
    </lineage>
</organism>
<gene>
    <name evidence="3" type="ORF">TGP89_223510</name>
</gene>
<evidence type="ECO:0000313" key="4">
    <source>
        <dbReference type="Proteomes" id="UP000028828"/>
    </source>
</evidence>
<dbReference type="PANTHER" id="PTHR12277">
    <property type="entry name" value="ALPHA/BETA HYDROLASE DOMAIN-CONTAINING PROTEIN"/>
    <property type="match status" value="1"/>
</dbReference>
<feature type="region of interest" description="Disordered" evidence="1">
    <location>
        <begin position="51"/>
        <end position="105"/>
    </location>
</feature>
<sequence>MEEAESDKSGAPNRCATMCVFGCLAAMGCRSSIVRRLAFYPPQPAGYSIGPQGQLYTYDGSSDSHRQSHNQSAPPADSINSASGAATAQPDNPPAQQLQRESMQQLLQRTGLPERLKVLSIPCGRVKLAALFIYHPLSPSSSSTGPLSESESGQGPASSVLPAGEGNAREQTRGAAGPLAGGADSCDDQVMQESAKRLPCIIFSHGNSTDIGFMFGLYYRLAYKCRVNVLAYDYSGYGCSGGKTSEKALYRNIRAVWTYATQMLHVPPRQIILYGHSVGSAPCCDLAMREKNFPVGGVVLHSSIASGLRLFFDDIKKSPWFDAFPNVEKLKKVKRTPVLIIHGQLDRQVSWIHSQRLQDAAAAADADWFKELERKRAREKASGKKRLTESPNEETQLNATAMDELHSQRVQVWWVGNADHNDVEQKSGEAYYKHIGDFIHFCNVWASNCHGG</sequence>
<comment type="caution">
    <text evidence="3">The sequence shown here is derived from an EMBL/GenBank/DDBJ whole genome shotgun (WGS) entry which is preliminary data.</text>
</comment>
<proteinExistence type="predicted"/>